<dbReference type="Pfam" id="PF12965">
    <property type="entry name" value="DUF3854"/>
    <property type="match status" value="1"/>
</dbReference>
<dbReference type="InterPro" id="IPR034154">
    <property type="entry name" value="TOPRIM_DnaG/twinkle"/>
</dbReference>
<organism evidence="3 4">
    <name type="scientific">Pseudocalidococcus azoricus BACA0444</name>
    <dbReference type="NCBI Taxonomy" id="2918990"/>
    <lineage>
        <taxon>Bacteria</taxon>
        <taxon>Bacillati</taxon>
        <taxon>Cyanobacteriota</taxon>
        <taxon>Cyanophyceae</taxon>
        <taxon>Acaryochloridales</taxon>
        <taxon>Thermosynechococcaceae</taxon>
        <taxon>Pseudocalidococcus</taxon>
        <taxon>Pseudocalidococcus azoricus</taxon>
    </lineage>
</organism>
<dbReference type="Proteomes" id="UP001268256">
    <property type="component" value="Unassembled WGS sequence"/>
</dbReference>
<evidence type="ECO:0000313" key="3">
    <source>
        <dbReference type="EMBL" id="MDS3861041.1"/>
    </source>
</evidence>
<keyword evidence="4" id="KW-1185">Reference proteome</keyword>
<accession>A0AAE4JWH2</accession>
<sequence length="624" mass="70962">MLNPNHRQEWLDSAVCEEIIDRNVWSITDPLEVDQLLNNNTDRRWKHSDQLVPGWAVAGVDPLTGEQWLLGAQYKPDTPLVTHDGKARKYLSAKGYETSPLFLDLHDGYWQHVLKSRLWQPIVITEGSKKAGAIMSQGTAAISLPGVWNGQKKGALNPMLKPFCQVGRCVYLCFDNDLLAKDTVQQALDRLGRLIGVAGAVVKVMVLPEGKLKGIDDYLASFPETERKDQLKALMDGAIEFELWREPIQEKLEAKFTNRCNLAQRYLQAKEHLGERLRLNQLTTELELDGKPFDLDELQIQMALQWDLQIPDNQVFKILGSIGMDNAYSPVVNYLDKVWAEYHQDVSPDYLNDLATRFLGAEKQLHNNYLRKTLIGAVARAYSPGCKHDTALILQGPQGIGKSEFFKRLASPQWFDDSLGNLSDKDERLKLHKVWFVEWAELESVFRRKDLASVKSFLTSTSDLIRPPYGRTVQRFNRASVIVGSTNQDEFLADTTGNRRFLIVPCHRRVATDLLTAERDLIWCAAVAAYRLGETSELSHADKEESKAESQEYLIRDPWEDAILAYAENRNWVTVAEVLDNAIHLDLEKRSRVDEMRVSGILKGCGYSLGRMRVGDKALRVWRK</sequence>
<proteinExistence type="predicted"/>
<name>A0AAE4JWH2_9CYAN</name>
<dbReference type="PANTHER" id="PTHR34985">
    <property type="entry name" value="SLR0554 PROTEIN"/>
    <property type="match status" value="1"/>
</dbReference>
<dbReference type="RefSeq" id="WP_322878299.1">
    <property type="nucleotide sequence ID" value="NZ_JAVMIP010000008.1"/>
</dbReference>
<feature type="domain" description="DUF3854" evidence="2">
    <location>
        <begin position="109"/>
        <end position="221"/>
    </location>
</feature>
<feature type="domain" description="Virulence-associated protein E-like" evidence="1">
    <location>
        <begin position="349"/>
        <end position="552"/>
    </location>
</feature>
<dbReference type="CDD" id="cd01029">
    <property type="entry name" value="TOPRIM_primases"/>
    <property type="match status" value="1"/>
</dbReference>
<protein>
    <submittedName>
        <fullName evidence="3">VapE family protein</fullName>
    </submittedName>
</protein>
<dbReference type="EMBL" id="JAVMIP010000008">
    <property type="protein sequence ID" value="MDS3861041.1"/>
    <property type="molecule type" value="Genomic_DNA"/>
</dbReference>
<dbReference type="InterPro" id="IPR024385">
    <property type="entry name" value="DUF3854"/>
</dbReference>
<evidence type="ECO:0000259" key="1">
    <source>
        <dbReference type="Pfam" id="PF05272"/>
    </source>
</evidence>
<dbReference type="AlphaFoldDB" id="A0AAE4JWH2"/>
<reference evidence="4" key="1">
    <citation type="submission" date="2023-07" db="EMBL/GenBank/DDBJ databases">
        <authorList>
            <person name="Luz R."/>
            <person name="Cordeiro R."/>
            <person name="Fonseca A."/>
            <person name="Goncalves V."/>
        </authorList>
    </citation>
    <scope>NUCLEOTIDE SEQUENCE [LARGE SCALE GENOMIC DNA]</scope>
    <source>
        <strain evidence="4">BACA0444</strain>
    </source>
</reference>
<dbReference type="PANTHER" id="PTHR34985:SF1">
    <property type="entry name" value="SLR0554 PROTEIN"/>
    <property type="match status" value="1"/>
</dbReference>
<gene>
    <name evidence="3" type="ORF">RIF25_09490</name>
</gene>
<evidence type="ECO:0000259" key="2">
    <source>
        <dbReference type="Pfam" id="PF12965"/>
    </source>
</evidence>
<comment type="caution">
    <text evidence="3">The sequence shown here is derived from an EMBL/GenBank/DDBJ whole genome shotgun (WGS) entry which is preliminary data.</text>
</comment>
<evidence type="ECO:0000313" key="4">
    <source>
        <dbReference type="Proteomes" id="UP001268256"/>
    </source>
</evidence>
<dbReference type="InterPro" id="IPR007936">
    <property type="entry name" value="VapE-like_dom"/>
</dbReference>
<dbReference type="Pfam" id="PF05272">
    <property type="entry name" value="VapE-like_dom"/>
    <property type="match status" value="1"/>
</dbReference>